<dbReference type="InterPro" id="IPR045569">
    <property type="entry name" value="Metalloprtase-TldD/E_C"/>
</dbReference>
<dbReference type="InterPro" id="IPR035068">
    <property type="entry name" value="TldD/PmbA_N"/>
</dbReference>
<evidence type="ECO:0000259" key="4">
    <source>
        <dbReference type="Pfam" id="PF19290"/>
    </source>
</evidence>
<evidence type="ECO:0000259" key="3">
    <source>
        <dbReference type="Pfam" id="PF19289"/>
    </source>
</evidence>
<dbReference type="Gene3D" id="3.30.2290.10">
    <property type="entry name" value="PmbA/TldD superfamily"/>
    <property type="match status" value="1"/>
</dbReference>
<dbReference type="AlphaFoldDB" id="A0AAE9ZBL6"/>
<organism evidence="5 6">
    <name type="scientific">Hyphococcus flavus</name>
    <dbReference type="NCBI Taxonomy" id="1866326"/>
    <lineage>
        <taxon>Bacteria</taxon>
        <taxon>Pseudomonadati</taxon>
        <taxon>Pseudomonadota</taxon>
        <taxon>Alphaproteobacteria</taxon>
        <taxon>Parvularculales</taxon>
        <taxon>Parvularculaceae</taxon>
        <taxon>Hyphococcus</taxon>
    </lineage>
</organism>
<evidence type="ECO:0000313" key="5">
    <source>
        <dbReference type="EMBL" id="WDI30245.1"/>
    </source>
</evidence>
<keyword evidence="6" id="KW-1185">Reference proteome</keyword>
<dbReference type="Pfam" id="PF19289">
    <property type="entry name" value="PmbA_TldD_3rd"/>
    <property type="match status" value="1"/>
</dbReference>
<dbReference type="PANTHER" id="PTHR43421">
    <property type="entry name" value="METALLOPROTEASE PMBA"/>
    <property type="match status" value="1"/>
</dbReference>
<dbReference type="Proteomes" id="UP001214043">
    <property type="component" value="Chromosome"/>
</dbReference>
<feature type="domain" description="Metalloprotease TldD/E C-terminal" evidence="3">
    <location>
        <begin position="231"/>
        <end position="446"/>
    </location>
</feature>
<name>A0AAE9ZBL6_9PROT</name>
<evidence type="ECO:0000313" key="6">
    <source>
        <dbReference type="Proteomes" id="UP001214043"/>
    </source>
</evidence>
<dbReference type="InterPro" id="IPR036059">
    <property type="entry name" value="TldD/PmbA_sf"/>
</dbReference>
<dbReference type="SUPFAM" id="SSF111283">
    <property type="entry name" value="Putative modulator of DNA gyrase, PmbA/TldD"/>
    <property type="match status" value="1"/>
</dbReference>
<evidence type="ECO:0000259" key="2">
    <source>
        <dbReference type="Pfam" id="PF01523"/>
    </source>
</evidence>
<protein>
    <submittedName>
        <fullName evidence="5">TldD/PmbA family protein</fullName>
    </submittedName>
</protein>
<dbReference type="KEGG" id="hfl:PUV54_09760"/>
<comment type="similarity">
    <text evidence="1">Belongs to the peptidase U62 family.</text>
</comment>
<gene>
    <name evidence="5" type="ORF">PUV54_09760</name>
</gene>
<feature type="domain" description="Metalloprotease TldD/E central" evidence="4">
    <location>
        <begin position="120"/>
        <end position="223"/>
    </location>
</feature>
<dbReference type="GO" id="GO:0005829">
    <property type="term" value="C:cytosol"/>
    <property type="evidence" value="ECO:0007669"/>
    <property type="project" value="TreeGrafter"/>
</dbReference>
<reference evidence="5" key="1">
    <citation type="submission" date="2023-02" db="EMBL/GenBank/DDBJ databases">
        <title>Genome sequence of Hyphococcus flavus.</title>
        <authorList>
            <person name="Rong J.-C."/>
            <person name="Zhao Q."/>
            <person name="Yi M."/>
            <person name="Wu J.-Y."/>
        </authorList>
    </citation>
    <scope>NUCLEOTIDE SEQUENCE</scope>
    <source>
        <strain evidence="5">MCCC 1K03223</strain>
    </source>
</reference>
<dbReference type="EMBL" id="CP118166">
    <property type="protein sequence ID" value="WDI30245.1"/>
    <property type="molecule type" value="Genomic_DNA"/>
</dbReference>
<proteinExistence type="inferred from homology"/>
<accession>A0AAE9ZBL6</accession>
<feature type="domain" description="Metalloprotease TldD/E N-terminal" evidence="2">
    <location>
        <begin position="25"/>
        <end position="89"/>
    </location>
</feature>
<sequence>MQSKEAESILSAVLADAKAAGAEAADAVFFHSVSSGVSWRMGKLEDVERSEAADLGLRVLIGKRQASVSTTDHSRSGLKELAERCAAMAKSAPEDPYCGLAPVDRLAKAPFRDLDLGDYAEPSTEALQERAAACEEAALAIKGVVNSSGAGASYGEGQKWLMTSHGFFGQSGGSNHSVSVSVLAQDDNGMERDYDYDSKTHLSNLGDPVAIGKNAGERAVKRLSPQKLKSRTAPVVFDNRLSRSLLSHLSGAVNGGAIARGVSFLKDKLGEKIFAENINIIDDPHVLQGAGSRPFDGEGVVNARIDLIKNGVLTAWLMNASQAMQLGLETNARAARGTGGAPGSGSTNLTLEPGKKTFDELLNDAKEGLLVTDMFGPQVNPNTGDYSVGCSGFWFENGTVADPVSEITIAGNILEMFAGLVPANDLDIRGATNAPSVLIPAMTIAGN</sequence>
<dbReference type="InterPro" id="IPR002510">
    <property type="entry name" value="Metalloprtase-TldD/E_N"/>
</dbReference>
<dbReference type="InterPro" id="IPR047657">
    <property type="entry name" value="PmbA"/>
</dbReference>
<dbReference type="GO" id="GO:0008237">
    <property type="term" value="F:metallopeptidase activity"/>
    <property type="evidence" value="ECO:0007669"/>
    <property type="project" value="InterPro"/>
</dbReference>
<evidence type="ECO:0000256" key="1">
    <source>
        <dbReference type="ARBA" id="ARBA00005836"/>
    </source>
</evidence>
<dbReference type="Pfam" id="PF19290">
    <property type="entry name" value="PmbA_TldD_2nd"/>
    <property type="match status" value="1"/>
</dbReference>
<dbReference type="InterPro" id="IPR045570">
    <property type="entry name" value="Metalloprtase-TldD/E_cen_dom"/>
</dbReference>
<dbReference type="PANTHER" id="PTHR43421:SF1">
    <property type="entry name" value="METALLOPROTEASE PMBA"/>
    <property type="match status" value="1"/>
</dbReference>
<dbReference type="Pfam" id="PF01523">
    <property type="entry name" value="PmbA_TldD_1st"/>
    <property type="match status" value="1"/>
</dbReference>
<dbReference type="GO" id="GO:0006508">
    <property type="term" value="P:proteolysis"/>
    <property type="evidence" value="ECO:0007669"/>
    <property type="project" value="InterPro"/>
</dbReference>
<dbReference type="RefSeq" id="WP_274492040.1">
    <property type="nucleotide sequence ID" value="NZ_CP118166.1"/>
</dbReference>